<dbReference type="Proteomes" id="UP000624244">
    <property type="component" value="Unassembled WGS sequence"/>
</dbReference>
<dbReference type="InterPro" id="IPR011032">
    <property type="entry name" value="GroES-like_sf"/>
</dbReference>
<organism evidence="10 11">
    <name type="scientific">Cochliobolus sativus</name>
    <name type="common">Common root rot and spot blotch fungus</name>
    <name type="synonym">Bipolaris sorokiniana</name>
    <dbReference type="NCBI Taxonomy" id="45130"/>
    <lineage>
        <taxon>Eukaryota</taxon>
        <taxon>Fungi</taxon>
        <taxon>Dikarya</taxon>
        <taxon>Ascomycota</taxon>
        <taxon>Pezizomycotina</taxon>
        <taxon>Dothideomycetes</taxon>
        <taxon>Pleosporomycetidae</taxon>
        <taxon>Pleosporales</taxon>
        <taxon>Pleosporineae</taxon>
        <taxon>Pleosporaceae</taxon>
        <taxon>Bipolaris</taxon>
    </lineage>
</organism>
<evidence type="ECO:0000256" key="3">
    <source>
        <dbReference type="ARBA" id="ARBA00008072"/>
    </source>
</evidence>
<keyword evidence="5 8" id="KW-0862">Zinc</keyword>
<reference evidence="10" key="1">
    <citation type="submission" date="2019-11" db="EMBL/GenBank/DDBJ databases">
        <title>Bipolaris sorokiniana Genome sequencing.</title>
        <authorList>
            <person name="Wang H."/>
        </authorList>
    </citation>
    <scope>NUCLEOTIDE SEQUENCE</scope>
</reference>
<comment type="cofactor">
    <cofactor evidence="1 8">
        <name>Zn(2+)</name>
        <dbReference type="ChEBI" id="CHEBI:29105"/>
    </cofactor>
</comment>
<dbReference type="SUPFAM" id="SSF50129">
    <property type="entry name" value="GroES-like"/>
    <property type="match status" value="1"/>
</dbReference>
<dbReference type="Gene3D" id="3.90.180.10">
    <property type="entry name" value="Medium-chain alcohol dehydrogenases, catalytic domain"/>
    <property type="match status" value="1"/>
</dbReference>
<keyword evidence="6" id="KW-0560">Oxidoreductase</keyword>
<proteinExistence type="inferred from homology"/>
<keyword evidence="7" id="KW-0520">NAD</keyword>
<sequence>MSSEQTSDVNQGARQIRASVLHGAKDLRIENRSLPPPSPTELQISVRSTGLCGSDLHYYRHYRNGDIIVREPMSLGHESAGVVVGVGSEASGFKVGDKVALEVGQPCENCDRCKEGRYNICKGMKFRSSAKAFPHAQGTLQDRINHPAAWCHKISWVLIVVRLPEDMSLDLGALLEPLGVAIQASKRAQLAPGSTVLVFGAGAVGILVAAMAKISGAGTVVIADIDAGRVQFAVDNKFAHRSFTVPMKRGNTIEEQLDIAKEVAVEIGKIKKESDGEVGEVDAVFECTGVPSCVQASIFATRPGGKVLLIGMGTPIQTLPISAAALREVDILGVFRYANTYPTGIEVVSKKGEDYPDFGKLVTHRYKGLESAEEAFEMAGKTKDDKGNLVIKVVLETSDEA</sequence>
<dbReference type="InterPro" id="IPR002328">
    <property type="entry name" value="ADH_Zn_CS"/>
</dbReference>
<dbReference type="Gene3D" id="3.40.50.720">
    <property type="entry name" value="NAD(P)-binding Rossmann-like Domain"/>
    <property type="match status" value="1"/>
</dbReference>
<name>A0A8H5ZC82_COCSA</name>
<dbReference type="PANTHER" id="PTHR43161">
    <property type="entry name" value="SORBITOL DEHYDROGENASE"/>
    <property type="match status" value="1"/>
</dbReference>
<evidence type="ECO:0000313" key="11">
    <source>
        <dbReference type="Proteomes" id="UP000624244"/>
    </source>
</evidence>
<keyword evidence="4 8" id="KW-0479">Metal-binding</keyword>
<protein>
    <recommendedName>
        <fullName evidence="9">Enoyl reductase (ER) domain-containing protein</fullName>
    </recommendedName>
</protein>
<dbReference type="InterPro" id="IPR020843">
    <property type="entry name" value="ER"/>
</dbReference>
<dbReference type="GO" id="GO:0003939">
    <property type="term" value="F:L-iditol 2-dehydrogenase (NAD+) activity"/>
    <property type="evidence" value="ECO:0007669"/>
    <property type="project" value="TreeGrafter"/>
</dbReference>
<dbReference type="SUPFAM" id="SSF51735">
    <property type="entry name" value="NAD(P)-binding Rossmann-fold domains"/>
    <property type="match status" value="1"/>
</dbReference>
<evidence type="ECO:0000256" key="7">
    <source>
        <dbReference type="ARBA" id="ARBA00023027"/>
    </source>
</evidence>
<dbReference type="PROSITE" id="PS00059">
    <property type="entry name" value="ADH_ZINC"/>
    <property type="match status" value="1"/>
</dbReference>
<dbReference type="InterPro" id="IPR045306">
    <property type="entry name" value="SDH-like"/>
</dbReference>
<evidence type="ECO:0000256" key="6">
    <source>
        <dbReference type="ARBA" id="ARBA00023002"/>
    </source>
</evidence>
<evidence type="ECO:0000313" key="10">
    <source>
        <dbReference type="EMBL" id="KAF5846642.1"/>
    </source>
</evidence>
<dbReference type="SMART" id="SM00829">
    <property type="entry name" value="PKS_ER"/>
    <property type="match status" value="1"/>
</dbReference>
<dbReference type="InterPro" id="IPR013154">
    <property type="entry name" value="ADH-like_N"/>
</dbReference>
<gene>
    <name evidence="10" type="ORF">GGP41_004691</name>
</gene>
<comment type="similarity">
    <text evidence="3 8">Belongs to the zinc-containing alcohol dehydrogenase family.</text>
</comment>
<dbReference type="AlphaFoldDB" id="A0A8H5ZC82"/>
<dbReference type="CDD" id="cd05285">
    <property type="entry name" value="sorbitol_DH"/>
    <property type="match status" value="1"/>
</dbReference>
<evidence type="ECO:0000256" key="5">
    <source>
        <dbReference type="ARBA" id="ARBA00022833"/>
    </source>
</evidence>
<feature type="domain" description="Enoyl reductase (ER)" evidence="9">
    <location>
        <begin position="23"/>
        <end position="391"/>
    </location>
</feature>
<evidence type="ECO:0000256" key="4">
    <source>
        <dbReference type="ARBA" id="ARBA00022723"/>
    </source>
</evidence>
<dbReference type="Pfam" id="PF08240">
    <property type="entry name" value="ADH_N"/>
    <property type="match status" value="1"/>
</dbReference>
<dbReference type="InterPro" id="IPR013149">
    <property type="entry name" value="ADH-like_C"/>
</dbReference>
<dbReference type="Pfam" id="PF00107">
    <property type="entry name" value="ADH_zinc_N"/>
    <property type="match status" value="1"/>
</dbReference>
<evidence type="ECO:0000256" key="8">
    <source>
        <dbReference type="RuleBase" id="RU361277"/>
    </source>
</evidence>
<evidence type="ECO:0000256" key="2">
    <source>
        <dbReference type="ARBA" id="ARBA00004921"/>
    </source>
</evidence>
<accession>A0A8H5ZC82</accession>
<comment type="pathway">
    <text evidence="2">Carbohydrate degradation.</text>
</comment>
<evidence type="ECO:0000256" key="1">
    <source>
        <dbReference type="ARBA" id="ARBA00001947"/>
    </source>
</evidence>
<dbReference type="InterPro" id="IPR036291">
    <property type="entry name" value="NAD(P)-bd_dom_sf"/>
</dbReference>
<dbReference type="PANTHER" id="PTHR43161:SF25">
    <property type="entry name" value="ALCOHOL DEHYDROGENASE, PUTATIVE (AFU_ORTHOLOGUE AFUA_1G14390)-RELATED"/>
    <property type="match status" value="1"/>
</dbReference>
<evidence type="ECO:0000259" key="9">
    <source>
        <dbReference type="SMART" id="SM00829"/>
    </source>
</evidence>
<dbReference type="GO" id="GO:0006062">
    <property type="term" value="P:sorbitol catabolic process"/>
    <property type="evidence" value="ECO:0007669"/>
    <property type="project" value="TreeGrafter"/>
</dbReference>
<comment type="caution">
    <text evidence="10">The sequence shown here is derived from an EMBL/GenBank/DDBJ whole genome shotgun (WGS) entry which is preliminary data.</text>
</comment>
<dbReference type="GO" id="GO:0008270">
    <property type="term" value="F:zinc ion binding"/>
    <property type="evidence" value="ECO:0007669"/>
    <property type="project" value="InterPro"/>
</dbReference>
<dbReference type="EMBL" id="WNKQ01000015">
    <property type="protein sequence ID" value="KAF5846642.1"/>
    <property type="molecule type" value="Genomic_DNA"/>
</dbReference>